<proteinExistence type="inferred from homology"/>
<evidence type="ECO:0000256" key="3">
    <source>
        <dbReference type="ARBA" id="ARBA00022840"/>
    </source>
</evidence>
<dbReference type="CDD" id="cd18139">
    <property type="entry name" value="HLD_clamp_RarA"/>
    <property type="match status" value="1"/>
</dbReference>
<dbReference type="InterPro" id="IPR032423">
    <property type="entry name" value="AAA_assoc_2"/>
</dbReference>
<sequence length="431" mass="48397">MISILKRSEKMPLADKIRPKTMNDVIGQSHIIGNGKILSKILQSNFLPNMIFFGPPGVGKTTVAEIIAERSNKSFYKINATNSSLEDIKKVISELGSINNVNGVLLYIDEIQSFNKKQQQSILEFMENGSITLIASTTENPYHYVYKALLSRSTVFEFKPLEKLDIEKGLKRAVEVLNEDSYMDIECNNNAIEDIAILSDGDMRRALNILEVVVYSTKPNKDNITYIDSDVIRASTFNKIINYDKNGDSHYDILSAFQKSIRGSDPQASIHYLARLIKGGDLISICRRLLVIASEDIGLAYPNAIVIVKACVDSAMQLGFPEAKIPLAEATILLATSPKSNSACIAIMKAMDELDKEFVKDIPNSIKDAHYSGSKEIGRGCGYKYPHNFKNHYVKQQYLPDSIKDSIYYIPQENKTEKNIKKYLEYLNSDF</sequence>
<dbReference type="SUPFAM" id="SSF52540">
    <property type="entry name" value="P-loop containing nucleoside triphosphate hydrolases"/>
    <property type="match status" value="1"/>
</dbReference>
<dbReference type="AlphaFoldDB" id="A0A0H3N239"/>
<dbReference type="PANTHER" id="PTHR13779:SF7">
    <property type="entry name" value="ATPASE WRNIP1"/>
    <property type="match status" value="1"/>
</dbReference>
<dbReference type="Gene3D" id="1.20.272.10">
    <property type="match status" value="1"/>
</dbReference>
<comment type="similarity">
    <text evidence="1">Belongs to the AAA ATPase family. RarA/MGS1/WRNIP1 subfamily.</text>
</comment>
<dbReference type="Pfam" id="PF00004">
    <property type="entry name" value="AAA"/>
    <property type="match status" value="1"/>
</dbReference>
<dbReference type="Pfam" id="PF12002">
    <property type="entry name" value="MgsA_C"/>
    <property type="match status" value="1"/>
</dbReference>
<evidence type="ECO:0000256" key="1">
    <source>
        <dbReference type="ARBA" id="ARBA00008959"/>
    </source>
</evidence>
<dbReference type="InterPro" id="IPR003593">
    <property type="entry name" value="AAA+_ATPase"/>
</dbReference>
<dbReference type="GO" id="GO:0003677">
    <property type="term" value="F:DNA binding"/>
    <property type="evidence" value="ECO:0007669"/>
    <property type="project" value="InterPro"/>
</dbReference>
<dbReference type="KEGG" id="cdc:CD196_1138"/>
<dbReference type="InterPro" id="IPR027417">
    <property type="entry name" value="P-loop_NTPase"/>
</dbReference>
<evidence type="ECO:0000256" key="2">
    <source>
        <dbReference type="ARBA" id="ARBA00022741"/>
    </source>
</evidence>
<dbReference type="InterPro" id="IPR021886">
    <property type="entry name" value="MgsA_C"/>
</dbReference>
<protein>
    <submittedName>
        <fullName evidence="5">ATPase</fullName>
    </submittedName>
</protein>
<accession>A0A0H3N239</accession>
<evidence type="ECO:0000313" key="6">
    <source>
        <dbReference type="Proteomes" id="UP000002068"/>
    </source>
</evidence>
<dbReference type="GO" id="GO:0005524">
    <property type="term" value="F:ATP binding"/>
    <property type="evidence" value="ECO:0007669"/>
    <property type="project" value="UniProtKB-KW"/>
</dbReference>
<dbReference type="Gene3D" id="3.40.50.300">
    <property type="entry name" value="P-loop containing nucleotide triphosphate hydrolases"/>
    <property type="match status" value="1"/>
</dbReference>
<dbReference type="InterPro" id="IPR051314">
    <property type="entry name" value="AAA_ATPase_RarA/MGS1/WRNIP1"/>
</dbReference>
<dbReference type="HOGENOM" id="CLU_017985_1_2_9"/>
<gene>
    <name evidence="5" type="ordered locus">CD196_1138</name>
</gene>
<dbReference type="FunFam" id="1.10.3710.10:FF:000003">
    <property type="entry name" value="ATPase, AAA family protein"/>
    <property type="match status" value="1"/>
</dbReference>
<dbReference type="GO" id="GO:0006261">
    <property type="term" value="P:DNA-templated DNA replication"/>
    <property type="evidence" value="ECO:0007669"/>
    <property type="project" value="TreeGrafter"/>
</dbReference>
<dbReference type="Pfam" id="PF16193">
    <property type="entry name" value="AAA_assoc_2"/>
    <property type="match status" value="1"/>
</dbReference>
<dbReference type="PANTHER" id="PTHR13779">
    <property type="entry name" value="WERNER HELICASE-INTERACTING PROTEIN 1 FAMILY MEMBER"/>
    <property type="match status" value="1"/>
</dbReference>
<evidence type="ECO:0000259" key="4">
    <source>
        <dbReference type="SMART" id="SM00382"/>
    </source>
</evidence>
<keyword evidence="3" id="KW-0067">ATP-binding</keyword>
<dbReference type="CDD" id="cd00009">
    <property type="entry name" value="AAA"/>
    <property type="match status" value="1"/>
</dbReference>
<reference evidence="5 6" key="1">
    <citation type="journal article" date="2009" name="Genome Biol.">
        <title>Comparative genome and phenotypic analysis of Clostridium difficile 027 strains provides insight into the evolution of a hypervirulent bacterium.</title>
        <authorList>
            <person name="Stabler R.A."/>
            <person name="He M."/>
            <person name="Dawson L."/>
            <person name="Martin M."/>
            <person name="Valiente E."/>
            <person name="Corton C."/>
            <person name="Lawley T.D."/>
            <person name="Sebaihia M."/>
            <person name="Quail M.A."/>
            <person name="Rose G."/>
            <person name="Gerding D.N."/>
            <person name="Gibert M."/>
            <person name="Popoff M.R."/>
            <person name="Parkhill J."/>
            <person name="Dougan G."/>
            <person name="Wren B.W."/>
        </authorList>
    </citation>
    <scope>NUCLEOTIDE SEQUENCE [LARGE SCALE GENOMIC DNA]</scope>
    <source>
        <strain evidence="5 6">CD196</strain>
    </source>
</reference>
<dbReference type="EMBL" id="FN538970">
    <property type="protein sequence ID" value="CBA62163.1"/>
    <property type="molecule type" value="Genomic_DNA"/>
</dbReference>
<evidence type="ECO:0000313" key="5">
    <source>
        <dbReference type="EMBL" id="CBA62163.1"/>
    </source>
</evidence>
<dbReference type="InterPro" id="IPR003959">
    <property type="entry name" value="ATPase_AAA_core"/>
</dbReference>
<dbReference type="GO" id="GO:0008047">
    <property type="term" value="F:enzyme activator activity"/>
    <property type="evidence" value="ECO:0007669"/>
    <property type="project" value="TreeGrafter"/>
</dbReference>
<dbReference type="GO" id="GO:0017116">
    <property type="term" value="F:single-stranded DNA helicase activity"/>
    <property type="evidence" value="ECO:0007669"/>
    <property type="project" value="TreeGrafter"/>
</dbReference>
<dbReference type="InterPro" id="IPR008921">
    <property type="entry name" value="DNA_pol3_clamp-load_cplx_C"/>
</dbReference>
<dbReference type="Proteomes" id="UP000002068">
    <property type="component" value="Chromosome"/>
</dbReference>
<dbReference type="GO" id="GO:0016887">
    <property type="term" value="F:ATP hydrolysis activity"/>
    <property type="evidence" value="ECO:0007669"/>
    <property type="project" value="InterPro"/>
</dbReference>
<dbReference type="Gene3D" id="1.10.3710.10">
    <property type="entry name" value="DNA polymerase III clamp loader subunits, C-terminal domain"/>
    <property type="match status" value="1"/>
</dbReference>
<dbReference type="Gene3D" id="1.10.8.60">
    <property type="match status" value="1"/>
</dbReference>
<name>A0A0H3N239_CLODC</name>
<dbReference type="FunFam" id="1.20.272.10:FF:000001">
    <property type="entry name" value="Putative AAA family ATPase"/>
    <property type="match status" value="1"/>
</dbReference>
<dbReference type="SUPFAM" id="SSF48019">
    <property type="entry name" value="post-AAA+ oligomerization domain-like"/>
    <property type="match status" value="1"/>
</dbReference>
<dbReference type="GO" id="GO:0000731">
    <property type="term" value="P:DNA synthesis involved in DNA repair"/>
    <property type="evidence" value="ECO:0007669"/>
    <property type="project" value="TreeGrafter"/>
</dbReference>
<keyword evidence="2" id="KW-0547">Nucleotide-binding</keyword>
<feature type="domain" description="AAA+ ATPase" evidence="4">
    <location>
        <begin position="46"/>
        <end position="162"/>
    </location>
</feature>
<dbReference type="SMART" id="SM00382">
    <property type="entry name" value="AAA"/>
    <property type="match status" value="1"/>
</dbReference>
<organism evidence="5 6">
    <name type="scientific">Clostridioides difficile (strain CD196)</name>
    <name type="common">Peptoclostridium difficile</name>
    <dbReference type="NCBI Taxonomy" id="645462"/>
    <lineage>
        <taxon>Bacteria</taxon>
        <taxon>Bacillati</taxon>
        <taxon>Bacillota</taxon>
        <taxon>Clostridia</taxon>
        <taxon>Peptostreptococcales</taxon>
        <taxon>Peptostreptococcaceae</taxon>
        <taxon>Clostridioides</taxon>
    </lineage>
</organism>